<dbReference type="Proteomes" id="UP000800094">
    <property type="component" value="Unassembled WGS sequence"/>
</dbReference>
<dbReference type="SUPFAM" id="SSF50129">
    <property type="entry name" value="GroES-like"/>
    <property type="match status" value="1"/>
</dbReference>
<dbReference type="InterPro" id="IPR020843">
    <property type="entry name" value="ER"/>
</dbReference>
<dbReference type="InterPro" id="IPR013154">
    <property type="entry name" value="ADH-like_N"/>
</dbReference>
<protein>
    <submittedName>
        <fullName evidence="8">Alcohol dehydrogenase GroES domain-containing protein</fullName>
    </submittedName>
</protein>
<feature type="domain" description="Enoyl reductase (ER)" evidence="7">
    <location>
        <begin position="8"/>
        <end position="342"/>
    </location>
</feature>
<organism evidence="8 9">
    <name type="scientific">Trematosphaeria pertusa</name>
    <dbReference type="NCBI Taxonomy" id="390896"/>
    <lineage>
        <taxon>Eukaryota</taxon>
        <taxon>Fungi</taxon>
        <taxon>Dikarya</taxon>
        <taxon>Ascomycota</taxon>
        <taxon>Pezizomycotina</taxon>
        <taxon>Dothideomycetes</taxon>
        <taxon>Pleosporomycetidae</taxon>
        <taxon>Pleosporales</taxon>
        <taxon>Massarineae</taxon>
        <taxon>Trematosphaeriaceae</taxon>
        <taxon>Trematosphaeria</taxon>
    </lineage>
</organism>
<dbReference type="EMBL" id="ML987189">
    <property type="protein sequence ID" value="KAF2256160.1"/>
    <property type="molecule type" value="Genomic_DNA"/>
</dbReference>
<accession>A0A6A6J2M6</accession>
<comment type="similarity">
    <text evidence="2 6">Belongs to the zinc-containing alcohol dehydrogenase family.</text>
</comment>
<dbReference type="InterPro" id="IPR011032">
    <property type="entry name" value="GroES-like_sf"/>
</dbReference>
<evidence type="ECO:0000259" key="7">
    <source>
        <dbReference type="SMART" id="SM00829"/>
    </source>
</evidence>
<dbReference type="CDD" id="cd08286">
    <property type="entry name" value="FDH_like_ADH2"/>
    <property type="match status" value="1"/>
</dbReference>
<dbReference type="Pfam" id="PF08240">
    <property type="entry name" value="ADH_N"/>
    <property type="match status" value="1"/>
</dbReference>
<dbReference type="SUPFAM" id="SSF51735">
    <property type="entry name" value="NAD(P)-binding Rossmann-fold domains"/>
    <property type="match status" value="1"/>
</dbReference>
<dbReference type="PANTHER" id="PTHR42813:SF4">
    <property type="entry name" value="NADP-DEPENDENT ISOPROPANOL DEHYDROGENASE"/>
    <property type="match status" value="1"/>
</dbReference>
<dbReference type="Gene3D" id="3.90.180.10">
    <property type="entry name" value="Medium-chain alcohol dehydrogenases, catalytic domain"/>
    <property type="match status" value="1"/>
</dbReference>
<dbReference type="PANTHER" id="PTHR42813">
    <property type="entry name" value="ZINC-TYPE ALCOHOL DEHYDROGENASE-LIKE"/>
    <property type="match status" value="1"/>
</dbReference>
<dbReference type="InterPro" id="IPR013149">
    <property type="entry name" value="ADH-like_C"/>
</dbReference>
<dbReference type="GO" id="GO:0016491">
    <property type="term" value="F:oxidoreductase activity"/>
    <property type="evidence" value="ECO:0007669"/>
    <property type="project" value="UniProtKB-KW"/>
</dbReference>
<evidence type="ECO:0000256" key="6">
    <source>
        <dbReference type="RuleBase" id="RU361277"/>
    </source>
</evidence>
<dbReference type="GeneID" id="54584047"/>
<dbReference type="OrthoDB" id="442947at2759"/>
<sequence>MRALTYAGANQTPVLKDVAKPELQKASDAVVKLKYSTICGTDLHILKGDVPTMAEGRVLGHEGVGVVDAVGAGVTSFKVGDPVLISCISACGTCEYCKRGMNSHCASGGWSLGNTIDGTQAEYVRIPNAENSLYSVPEGVDEKALVMLSDIFPTGFECGVLNGKVAPGGTVVIVGSGPVGLAALITAQFYSPSVIVMVDGDENRLEVAKSLGATHTATPDKAIEVVKSVTDGKGCDSVIEAVGIPETFHQCQELVAPGGVIANVGVHGVKADLHLENLWDKNIAVTTRLVDTTTTPMLLKMLAARKLPAEKMITHEFKFEEMLKAYEIFGKAGVNKALKMLIEM</sequence>
<evidence type="ECO:0000256" key="2">
    <source>
        <dbReference type="ARBA" id="ARBA00008072"/>
    </source>
</evidence>
<proteinExistence type="inferred from homology"/>
<evidence type="ECO:0000256" key="3">
    <source>
        <dbReference type="ARBA" id="ARBA00022723"/>
    </source>
</evidence>
<dbReference type="PROSITE" id="PS00059">
    <property type="entry name" value="ADH_ZINC"/>
    <property type="match status" value="1"/>
</dbReference>
<evidence type="ECO:0000313" key="9">
    <source>
        <dbReference type="Proteomes" id="UP000800094"/>
    </source>
</evidence>
<dbReference type="InterPro" id="IPR002328">
    <property type="entry name" value="ADH_Zn_CS"/>
</dbReference>
<dbReference type="SMART" id="SM00829">
    <property type="entry name" value="PKS_ER"/>
    <property type="match status" value="1"/>
</dbReference>
<evidence type="ECO:0000256" key="1">
    <source>
        <dbReference type="ARBA" id="ARBA00001947"/>
    </source>
</evidence>
<dbReference type="GO" id="GO:0008270">
    <property type="term" value="F:zinc ion binding"/>
    <property type="evidence" value="ECO:0007669"/>
    <property type="project" value="InterPro"/>
</dbReference>
<dbReference type="RefSeq" id="XP_033691164.1">
    <property type="nucleotide sequence ID" value="XM_033830717.1"/>
</dbReference>
<evidence type="ECO:0000256" key="4">
    <source>
        <dbReference type="ARBA" id="ARBA00022833"/>
    </source>
</evidence>
<evidence type="ECO:0000313" key="8">
    <source>
        <dbReference type="EMBL" id="KAF2256160.1"/>
    </source>
</evidence>
<keyword evidence="3 6" id="KW-0479">Metal-binding</keyword>
<keyword evidence="9" id="KW-1185">Reference proteome</keyword>
<keyword evidence="5" id="KW-0560">Oxidoreductase</keyword>
<dbReference type="InterPro" id="IPR036291">
    <property type="entry name" value="NAD(P)-bd_dom_sf"/>
</dbReference>
<dbReference type="Pfam" id="PF00107">
    <property type="entry name" value="ADH_zinc_N"/>
    <property type="match status" value="1"/>
</dbReference>
<dbReference type="Gene3D" id="3.40.50.720">
    <property type="entry name" value="NAD(P)-binding Rossmann-like Domain"/>
    <property type="match status" value="1"/>
</dbReference>
<name>A0A6A6J2M6_9PLEO</name>
<reference evidence="8" key="1">
    <citation type="journal article" date="2020" name="Stud. Mycol.">
        <title>101 Dothideomycetes genomes: a test case for predicting lifestyles and emergence of pathogens.</title>
        <authorList>
            <person name="Haridas S."/>
            <person name="Albert R."/>
            <person name="Binder M."/>
            <person name="Bloem J."/>
            <person name="Labutti K."/>
            <person name="Salamov A."/>
            <person name="Andreopoulos B."/>
            <person name="Baker S."/>
            <person name="Barry K."/>
            <person name="Bills G."/>
            <person name="Bluhm B."/>
            <person name="Cannon C."/>
            <person name="Castanera R."/>
            <person name="Culley D."/>
            <person name="Daum C."/>
            <person name="Ezra D."/>
            <person name="Gonzalez J."/>
            <person name="Henrissat B."/>
            <person name="Kuo A."/>
            <person name="Liang C."/>
            <person name="Lipzen A."/>
            <person name="Lutzoni F."/>
            <person name="Magnuson J."/>
            <person name="Mondo S."/>
            <person name="Nolan M."/>
            <person name="Ohm R."/>
            <person name="Pangilinan J."/>
            <person name="Park H.-J."/>
            <person name="Ramirez L."/>
            <person name="Alfaro M."/>
            <person name="Sun H."/>
            <person name="Tritt A."/>
            <person name="Yoshinaga Y."/>
            <person name="Zwiers L.-H."/>
            <person name="Turgeon B."/>
            <person name="Goodwin S."/>
            <person name="Spatafora J."/>
            <person name="Crous P."/>
            <person name="Grigoriev I."/>
        </authorList>
    </citation>
    <scope>NUCLEOTIDE SEQUENCE</scope>
    <source>
        <strain evidence="8">CBS 122368</strain>
    </source>
</reference>
<evidence type="ECO:0000256" key="5">
    <source>
        <dbReference type="ARBA" id="ARBA00023002"/>
    </source>
</evidence>
<keyword evidence="4 6" id="KW-0862">Zinc</keyword>
<dbReference type="AlphaFoldDB" id="A0A6A6J2M6"/>
<comment type="cofactor">
    <cofactor evidence="1 6">
        <name>Zn(2+)</name>
        <dbReference type="ChEBI" id="CHEBI:29105"/>
    </cofactor>
</comment>
<gene>
    <name evidence="8" type="ORF">BU26DRAFT_526668</name>
</gene>